<dbReference type="AlphaFoldDB" id="A0A6A4S641"/>
<evidence type="ECO:0000313" key="1">
    <source>
        <dbReference type="EMBL" id="KAF0027745.1"/>
    </source>
</evidence>
<reference evidence="1 2" key="1">
    <citation type="submission" date="2019-06" db="EMBL/GenBank/DDBJ databases">
        <title>Draft genomes of female and male turbot (Scophthalmus maximus).</title>
        <authorList>
            <person name="Xu H."/>
            <person name="Xu X.-W."/>
            <person name="Shao C."/>
            <person name="Chen S."/>
        </authorList>
    </citation>
    <scope>NUCLEOTIDE SEQUENCE [LARGE SCALE GENOMIC DNA]</scope>
    <source>
        <strain evidence="1">Ysfricsl-2016a</strain>
        <tissue evidence="1">Blood</tissue>
    </source>
</reference>
<dbReference type="Proteomes" id="UP000438429">
    <property type="component" value="Unassembled WGS sequence"/>
</dbReference>
<proteinExistence type="predicted"/>
<comment type="caution">
    <text evidence="1">The sequence shown here is derived from an EMBL/GenBank/DDBJ whole genome shotgun (WGS) entry which is preliminary data.</text>
</comment>
<dbReference type="EMBL" id="VEVO01000018">
    <property type="protein sequence ID" value="KAF0027745.1"/>
    <property type="molecule type" value="Genomic_DNA"/>
</dbReference>
<evidence type="ECO:0000313" key="2">
    <source>
        <dbReference type="Proteomes" id="UP000438429"/>
    </source>
</evidence>
<organism evidence="1 2">
    <name type="scientific">Scophthalmus maximus</name>
    <name type="common">Turbot</name>
    <name type="synonym">Psetta maxima</name>
    <dbReference type="NCBI Taxonomy" id="52904"/>
    <lineage>
        <taxon>Eukaryota</taxon>
        <taxon>Metazoa</taxon>
        <taxon>Chordata</taxon>
        <taxon>Craniata</taxon>
        <taxon>Vertebrata</taxon>
        <taxon>Euteleostomi</taxon>
        <taxon>Actinopterygii</taxon>
        <taxon>Neopterygii</taxon>
        <taxon>Teleostei</taxon>
        <taxon>Neoteleostei</taxon>
        <taxon>Acanthomorphata</taxon>
        <taxon>Carangaria</taxon>
        <taxon>Pleuronectiformes</taxon>
        <taxon>Pleuronectoidei</taxon>
        <taxon>Scophthalmidae</taxon>
        <taxon>Scophthalmus</taxon>
    </lineage>
</organism>
<sequence length="230" mass="25410">MFGSEIDEEILNLPSSFFLIQLPCVPTGVVSPFGGAKTSHRNLSKSQRSPGETFVLRLSLDDVVSGSFGAVSGVRSVNEIFFDASETPERRRKRSARTFHRNCSTFLSETMSSQRHKDHHRDECRFHGEQNVLCRSRVKRTAGDLSESPAFNNNGRIISARWEFRGDGGGESSGNNSRCHICVPTPAELRKKFRQNVLDFGGGGKSSSMTAGIELSIRQFTNTVAEIPLV</sequence>
<accession>A0A6A4S641</accession>
<gene>
    <name evidence="1" type="ORF">F2P81_020486</name>
</gene>
<protein>
    <submittedName>
        <fullName evidence="1">Uncharacterized protein</fullName>
    </submittedName>
</protein>
<name>A0A6A4S641_SCOMX</name>